<dbReference type="InterPro" id="IPR052165">
    <property type="entry name" value="Membrane_assoc_protease"/>
</dbReference>
<feature type="transmembrane region" description="Helical" evidence="5">
    <location>
        <begin position="76"/>
        <end position="96"/>
    </location>
</feature>
<dbReference type="Pfam" id="PF24961">
    <property type="entry name" value="NfeD_membrane"/>
    <property type="match status" value="1"/>
</dbReference>
<dbReference type="PANTHER" id="PTHR33507:SF3">
    <property type="entry name" value="INNER MEMBRANE PROTEIN YBBJ"/>
    <property type="match status" value="1"/>
</dbReference>
<sequence length="293" mass="31096">MNARVGLRTVLMSVVILMGMVWILFPLGMAQAAEPPSHITSMEQGATGQEQSLHMMTAQKKSEIVSPSLAEQIGEVLTNPFVVTILLIIGLAGVAIEILTPGFGVAGGIGLLAFFFYFFGNYIAGFAGMETLLFVIVGLVLMLIELVVPGGIFGMLGFISFAASVIYATQDPTIGLISLLIAMVVGGMILAGAIKIFGIRKNWKRFVLFSSQKNETGYVSQKGRAQLKGRHGKALTPLRPAGTVEIDGLRQDVVSEGGFIESGVPVVVTGVEGMRVIVRPALPNELDSAENKS</sequence>
<dbReference type="Pfam" id="PF01957">
    <property type="entry name" value="NfeD"/>
    <property type="match status" value="1"/>
</dbReference>
<protein>
    <submittedName>
        <fullName evidence="8">Membrane-bound serine protease (ClpP class)</fullName>
    </submittedName>
</protein>
<keyword evidence="4 5" id="KW-0472">Membrane</keyword>
<dbReference type="GO" id="GO:0008233">
    <property type="term" value="F:peptidase activity"/>
    <property type="evidence" value="ECO:0007669"/>
    <property type="project" value="UniProtKB-KW"/>
</dbReference>
<evidence type="ECO:0000313" key="8">
    <source>
        <dbReference type="EMBL" id="SFS82183.1"/>
    </source>
</evidence>
<accession>A0A1I6SZA1</accession>
<evidence type="ECO:0000256" key="2">
    <source>
        <dbReference type="ARBA" id="ARBA00022692"/>
    </source>
</evidence>
<dbReference type="PANTHER" id="PTHR33507">
    <property type="entry name" value="INNER MEMBRANE PROTEIN YBBJ"/>
    <property type="match status" value="1"/>
</dbReference>
<dbReference type="InterPro" id="IPR056739">
    <property type="entry name" value="NfeD_membrane"/>
</dbReference>
<dbReference type="Proteomes" id="UP000198660">
    <property type="component" value="Unassembled WGS sequence"/>
</dbReference>
<keyword evidence="8" id="KW-0378">Hydrolase</keyword>
<dbReference type="RefSeq" id="WP_091837650.1">
    <property type="nucleotide sequence ID" value="NZ_FPAA01000008.1"/>
</dbReference>
<reference evidence="9" key="1">
    <citation type="submission" date="2016-10" db="EMBL/GenBank/DDBJ databases">
        <authorList>
            <person name="Varghese N."/>
            <person name="Submissions S."/>
        </authorList>
    </citation>
    <scope>NUCLEOTIDE SEQUENCE [LARGE SCALE GENOMIC DNA]</scope>
    <source>
        <strain evidence="9">DSM 45789</strain>
    </source>
</reference>
<feature type="transmembrane region" description="Helical" evidence="5">
    <location>
        <begin position="174"/>
        <end position="197"/>
    </location>
</feature>
<proteinExistence type="predicted"/>
<keyword evidence="3 5" id="KW-1133">Transmembrane helix</keyword>
<dbReference type="InterPro" id="IPR002810">
    <property type="entry name" value="NfeD-like_C"/>
</dbReference>
<evidence type="ECO:0000256" key="4">
    <source>
        <dbReference type="ARBA" id="ARBA00023136"/>
    </source>
</evidence>
<evidence type="ECO:0000256" key="5">
    <source>
        <dbReference type="SAM" id="Phobius"/>
    </source>
</evidence>
<feature type="domain" description="NfeD-like C-terminal" evidence="6">
    <location>
        <begin position="225"/>
        <end position="280"/>
    </location>
</feature>
<dbReference type="InterPro" id="IPR012340">
    <property type="entry name" value="NA-bd_OB-fold"/>
</dbReference>
<comment type="subcellular location">
    <subcellularLocation>
        <location evidence="1">Membrane</location>
        <topology evidence="1">Multi-pass membrane protein</topology>
    </subcellularLocation>
</comment>
<dbReference type="Gene3D" id="2.40.50.140">
    <property type="entry name" value="Nucleic acid-binding proteins"/>
    <property type="match status" value="1"/>
</dbReference>
<keyword evidence="2 5" id="KW-0812">Transmembrane</keyword>
<dbReference type="OrthoDB" id="9806253at2"/>
<feature type="transmembrane region" description="Helical" evidence="5">
    <location>
        <begin position="6"/>
        <end position="25"/>
    </location>
</feature>
<keyword evidence="8" id="KW-0645">Protease</keyword>
<dbReference type="EMBL" id="FPAA01000008">
    <property type="protein sequence ID" value="SFS82183.1"/>
    <property type="molecule type" value="Genomic_DNA"/>
</dbReference>
<dbReference type="AlphaFoldDB" id="A0A1I6SZA1"/>
<dbReference type="GO" id="GO:0006508">
    <property type="term" value="P:proteolysis"/>
    <property type="evidence" value="ECO:0007669"/>
    <property type="project" value="UniProtKB-KW"/>
</dbReference>
<dbReference type="SUPFAM" id="SSF141322">
    <property type="entry name" value="NfeD domain-like"/>
    <property type="match status" value="1"/>
</dbReference>
<keyword evidence="9" id="KW-1185">Reference proteome</keyword>
<feature type="domain" description="NfeD integral membrane" evidence="7">
    <location>
        <begin position="82"/>
        <end position="193"/>
    </location>
</feature>
<evidence type="ECO:0000256" key="3">
    <source>
        <dbReference type="ARBA" id="ARBA00022989"/>
    </source>
</evidence>
<evidence type="ECO:0000256" key="1">
    <source>
        <dbReference type="ARBA" id="ARBA00004141"/>
    </source>
</evidence>
<dbReference type="GO" id="GO:0005886">
    <property type="term" value="C:plasma membrane"/>
    <property type="evidence" value="ECO:0007669"/>
    <property type="project" value="TreeGrafter"/>
</dbReference>
<gene>
    <name evidence="8" type="ORF">SAMN05444972_108143</name>
</gene>
<evidence type="ECO:0000313" key="9">
    <source>
        <dbReference type="Proteomes" id="UP000198660"/>
    </source>
</evidence>
<name>A0A1I6SZA1_9BACL</name>
<feature type="transmembrane region" description="Helical" evidence="5">
    <location>
        <begin position="132"/>
        <end position="162"/>
    </location>
</feature>
<evidence type="ECO:0000259" key="7">
    <source>
        <dbReference type="Pfam" id="PF24961"/>
    </source>
</evidence>
<feature type="transmembrane region" description="Helical" evidence="5">
    <location>
        <begin position="102"/>
        <end position="120"/>
    </location>
</feature>
<evidence type="ECO:0000259" key="6">
    <source>
        <dbReference type="Pfam" id="PF01957"/>
    </source>
</evidence>
<organism evidence="8 9">
    <name type="scientific">Marininema halotolerans</name>
    <dbReference type="NCBI Taxonomy" id="1155944"/>
    <lineage>
        <taxon>Bacteria</taxon>
        <taxon>Bacillati</taxon>
        <taxon>Bacillota</taxon>
        <taxon>Bacilli</taxon>
        <taxon>Bacillales</taxon>
        <taxon>Thermoactinomycetaceae</taxon>
        <taxon>Marininema</taxon>
    </lineage>
</organism>